<dbReference type="InterPro" id="IPR008979">
    <property type="entry name" value="Galactose-bd-like_sf"/>
</dbReference>
<dbReference type="InterPro" id="IPR001304">
    <property type="entry name" value="C-type_lectin-like"/>
</dbReference>
<evidence type="ECO:0000256" key="3">
    <source>
        <dbReference type="ARBA" id="ARBA00011233"/>
    </source>
</evidence>
<reference evidence="10 11" key="1">
    <citation type="journal article" date="2018" name="G3 (Bethesda)">
        <title>A High-Quality Reference Genome for the Invasive Mosquitofish Gambusia affinis Using a Chicago Library.</title>
        <authorList>
            <person name="Hoffberg S.L."/>
            <person name="Troendle N.J."/>
            <person name="Glenn T.C."/>
            <person name="Mahmud O."/>
            <person name="Louha S."/>
            <person name="Chalopin D."/>
            <person name="Bennetzen J.L."/>
            <person name="Mauricio R."/>
        </authorList>
    </citation>
    <scope>NUCLEOTIDE SEQUENCE [LARGE SCALE GENOMIC DNA]</scope>
    <source>
        <strain evidence="10">NE01/NJP1002.9</strain>
        <tissue evidence="10">Muscle</tissue>
    </source>
</reference>
<dbReference type="SMART" id="SM00607">
    <property type="entry name" value="FTP"/>
    <property type="match status" value="1"/>
</dbReference>
<dbReference type="Pfam" id="PF00059">
    <property type="entry name" value="Lectin_C"/>
    <property type="match status" value="1"/>
</dbReference>
<dbReference type="Gene3D" id="3.10.100.10">
    <property type="entry name" value="Mannose-Binding Protein A, subunit A"/>
    <property type="match status" value="1"/>
</dbReference>
<dbReference type="SUPFAM" id="SSF56436">
    <property type="entry name" value="C-type lectin-like"/>
    <property type="match status" value="1"/>
</dbReference>
<dbReference type="GO" id="GO:0046872">
    <property type="term" value="F:metal ion binding"/>
    <property type="evidence" value="ECO:0007669"/>
    <property type="project" value="UniProtKB-KW"/>
</dbReference>
<keyword evidence="5" id="KW-0430">Lectin</keyword>
<accession>A0A315W984</accession>
<evidence type="ECO:0000256" key="6">
    <source>
        <dbReference type="ARBA" id="ARBA00022837"/>
    </source>
</evidence>
<dbReference type="InterPro" id="IPR016187">
    <property type="entry name" value="CTDL_fold"/>
</dbReference>
<dbReference type="InterPro" id="IPR016186">
    <property type="entry name" value="C-type_lectin-like/link_sf"/>
</dbReference>
<protein>
    <recommendedName>
        <fullName evidence="9">C-type lectin domain-containing protein</fullName>
    </recommendedName>
</protein>
<evidence type="ECO:0000256" key="8">
    <source>
        <dbReference type="SAM" id="MobiDB-lite"/>
    </source>
</evidence>
<evidence type="ECO:0000313" key="10">
    <source>
        <dbReference type="EMBL" id="PWA32360.1"/>
    </source>
</evidence>
<feature type="non-terminal residue" evidence="10">
    <location>
        <position position="273"/>
    </location>
</feature>
<feature type="compositionally biased region" description="Polar residues" evidence="8">
    <location>
        <begin position="46"/>
        <end position="57"/>
    </location>
</feature>
<dbReference type="GO" id="GO:0010185">
    <property type="term" value="P:regulation of cellular defense response"/>
    <property type="evidence" value="ECO:0007669"/>
    <property type="project" value="UniProtKB-ARBA"/>
</dbReference>
<sequence length="273" mass="31450">MRLLPLFTGRLYVTQQTTDCRNQPVIDLTDTNASQSSTSANNYNQLTNANRASDGNPSTCSLTLIQNNSWWRIDLQGVHNISCVCIYNKNCSRLNLKPAEIYVGYSLKDNGKLAYNITEFKAGQINVFKFPKSVFGRYVTVVRPGQKAMVLCDVNITGTTITSPFLLIDQNKTWEEALSYCRDNHRDLASILDEQMQTFDELEAERATSPFVWIGLCYTCIVDFWFWVDDHVIKFNHWGWDGYKEDCDMSEGMEKEGDHRWFSKSDDEEFNFI</sequence>
<name>A0A315W984_GAMAF</name>
<gene>
    <name evidence="10" type="ORF">CCH79_00012074</name>
</gene>
<comment type="caution">
    <text evidence="10">The sequence shown here is derived from an EMBL/GenBank/DDBJ whole genome shotgun (WGS) entry which is preliminary data.</text>
</comment>
<comment type="subunit">
    <text evidence="3">Homotrimer.</text>
</comment>
<evidence type="ECO:0000256" key="2">
    <source>
        <dbReference type="ARBA" id="ARBA00010147"/>
    </source>
</evidence>
<dbReference type="EMBL" id="NHOQ01000190">
    <property type="protein sequence ID" value="PWA32360.1"/>
    <property type="molecule type" value="Genomic_DNA"/>
</dbReference>
<feature type="compositionally biased region" description="Low complexity" evidence="8">
    <location>
        <begin position="31"/>
        <end position="45"/>
    </location>
</feature>
<dbReference type="STRING" id="33528.ENSGAFP00000003351"/>
<organism evidence="10 11">
    <name type="scientific">Gambusia affinis</name>
    <name type="common">Western mosquitofish</name>
    <name type="synonym">Heterandria affinis</name>
    <dbReference type="NCBI Taxonomy" id="33528"/>
    <lineage>
        <taxon>Eukaryota</taxon>
        <taxon>Metazoa</taxon>
        <taxon>Chordata</taxon>
        <taxon>Craniata</taxon>
        <taxon>Vertebrata</taxon>
        <taxon>Euteleostomi</taxon>
        <taxon>Actinopterygii</taxon>
        <taxon>Neopterygii</taxon>
        <taxon>Teleostei</taxon>
        <taxon>Neoteleostei</taxon>
        <taxon>Acanthomorphata</taxon>
        <taxon>Ovalentaria</taxon>
        <taxon>Atherinomorphae</taxon>
        <taxon>Cyprinodontiformes</taxon>
        <taxon>Poeciliidae</taxon>
        <taxon>Poeciliinae</taxon>
        <taxon>Gambusia</taxon>
    </lineage>
</organism>
<dbReference type="PANTHER" id="PTHR45713">
    <property type="entry name" value="FTP DOMAIN-CONTAINING PROTEIN"/>
    <property type="match status" value="1"/>
</dbReference>
<comment type="function">
    <text evidence="1">Acts as a defensive agent. Recognizes blood group fucosylated oligosaccharides including A, B, H and Lewis B-type antigens. Does not recognize Lewis A antigen and has low affinity for monovalent haptens.</text>
</comment>
<evidence type="ECO:0000256" key="7">
    <source>
        <dbReference type="ARBA" id="ARBA00023157"/>
    </source>
</evidence>
<dbReference type="SUPFAM" id="SSF49785">
    <property type="entry name" value="Galactose-binding domain-like"/>
    <property type="match status" value="1"/>
</dbReference>
<dbReference type="InterPro" id="IPR051941">
    <property type="entry name" value="BG_Antigen-Binding_Lectin"/>
</dbReference>
<keyword evidence="11" id="KW-1185">Reference proteome</keyword>
<keyword evidence="6" id="KW-0106">Calcium</keyword>
<evidence type="ECO:0000259" key="9">
    <source>
        <dbReference type="PROSITE" id="PS50041"/>
    </source>
</evidence>
<dbReference type="PANTHER" id="PTHR45713:SF20">
    <property type="entry name" value="FUCOLECTIN TACHYLECTIN-4 PENTRAXIN-1 DOMAIN-CONTAINING PROTEIN"/>
    <property type="match status" value="1"/>
</dbReference>
<dbReference type="Proteomes" id="UP000250572">
    <property type="component" value="Unassembled WGS sequence"/>
</dbReference>
<proteinExistence type="inferred from homology"/>
<dbReference type="InterPro" id="IPR006585">
    <property type="entry name" value="FTP1"/>
</dbReference>
<keyword evidence="7" id="KW-1015">Disulfide bond</keyword>
<evidence type="ECO:0000256" key="5">
    <source>
        <dbReference type="ARBA" id="ARBA00022734"/>
    </source>
</evidence>
<comment type="similarity">
    <text evidence="2">Belongs to the fucolectin family.</text>
</comment>
<evidence type="ECO:0000256" key="1">
    <source>
        <dbReference type="ARBA" id="ARBA00002219"/>
    </source>
</evidence>
<evidence type="ECO:0000313" key="11">
    <source>
        <dbReference type="Proteomes" id="UP000250572"/>
    </source>
</evidence>
<dbReference type="PROSITE" id="PS50041">
    <property type="entry name" value="C_TYPE_LECTIN_2"/>
    <property type="match status" value="1"/>
</dbReference>
<dbReference type="Pfam" id="PF22633">
    <property type="entry name" value="F5_F8_type_C_2"/>
    <property type="match status" value="1"/>
</dbReference>
<dbReference type="GO" id="GO:0042806">
    <property type="term" value="F:fucose binding"/>
    <property type="evidence" value="ECO:0007669"/>
    <property type="project" value="UniProtKB-ARBA"/>
</dbReference>
<dbReference type="GO" id="GO:0001868">
    <property type="term" value="P:regulation of complement activation, lectin pathway"/>
    <property type="evidence" value="ECO:0007669"/>
    <property type="project" value="UniProtKB-ARBA"/>
</dbReference>
<feature type="domain" description="C-type lectin" evidence="9">
    <location>
        <begin position="165"/>
        <end position="273"/>
    </location>
</feature>
<dbReference type="AlphaFoldDB" id="A0A315W984"/>
<feature type="region of interest" description="Disordered" evidence="8">
    <location>
        <begin position="31"/>
        <end position="57"/>
    </location>
</feature>
<dbReference type="Gene3D" id="2.60.120.260">
    <property type="entry name" value="Galactose-binding domain-like"/>
    <property type="match status" value="1"/>
</dbReference>
<evidence type="ECO:0000256" key="4">
    <source>
        <dbReference type="ARBA" id="ARBA00022723"/>
    </source>
</evidence>
<keyword evidence="4" id="KW-0479">Metal-binding</keyword>